<dbReference type="EMBL" id="MTCY01000025">
    <property type="protein sequence ID" value="OWP76557.1"/>
    <property type="molecule type" value="Genomic_DNA"/>
</dbReference>
<accession>A0A246GBV5</accession>
<proteinExistence type="predicted"/>
<comment type="caution">
    <text evidence="2">The sequence shown here is derived from an EMBL/GenBank/DDBJ whole genome shotgun (WGS) entry which is preliminary data.</text>
</comment>
<sequence>MSKIDLSQLTPEERKALLNDAKELDRQEKETKAENVKALKELSEDFVLKHIDPLVEKHQSVEKVISQLFNEYQLIRELKAETYGNKVNSQDSHTSTLADGSASITIGYNVTIGFDGTENEGVEKIREFINSLASDDENVKKLTKMVNTFLKPNAKTKMLNPVKIIELSKLREDFKSDEFNEGLEIIFNAQQRRQNSMYVSGWKFIQMDGLTKKIEFRFTV</sequence>
<gene>
    <name evidence="2" type="ORF">BWK62_09475</name>
</gene>
<evidence type="ECO:0000313" key="3">
    <source>
        <dbReference type="Proteomes" id="UP000198034"/>
    </source>
</evidence>
<keyword evidence="1" id="KW-0175">Coiled coil</keyword>
<dbReference type="InterPro" id="IPR021505">
    <property type="entry name" value="Phage_B3_Orf6"/>
</dbReference>
<evidence type="ECO:0000256" key="1">
    <source>
        <dbReference type="SAM" id="Coils"/>
    </source>
</evidence>
<dbReference type="AlphaFoldDB" id="A0A246GBV5"/>
<evidence type="ECO:0000313" key="2">
    <source>
        <dbReference type="EMBL" id="OWP76557.1"/>
    </source>
</evidence>
<reference evidence="2 3" key="1">
    <citation type="journal article" date="2017" name="Infect. Genet. Evol.">
        <title>Comparative genome analysis of fish pathogen Flavobacterium columnare reveals extensive sequence diversity within the species.</title>
        <authorList>
            <person name="Kayansamruaj P."/>
            <person name="Dong H.T."/>
            <person name="Hirono I."/>
            <person name="Kondo H."/>
            <person name="Senapin S."/>
            <person name="Rodkhum C."/>
        </authorList>
    </citation>
    <scope>NUCLEOTIDE SEQUENCE [LARGE SCALE GENOMIC DNA]</scope>
    <source>
        <strain evidence="2 3">1214</strain>
    </source>
</reference>
<dbReference type="Proteomes" id="UP000198034">
    <property type="component" value="Unassembled WGS sequence"/>
</dbReference>
<dbReference type="Pfam" id="PF11363">
    <property type="entry name" value="DUF3164"/>
    <property type="match status" value="1"/>
</dbReference>
<protein>
    <recommendedName>
        <fullName evidence="4">DUF3164 family protein</fullName>
    </recommendedName>
</protein>
<organism evidence="2 3">
    <name type="scientific">Flavobacterium columnare</name>
    <dbReference type="NCBI Taxonomy" id="996"/>
    <lineage>
        <taxon>Bacteria</taxon>
        <taxon>Pseudomonadati</taxon>
        <taxon>Bacteroidota</taxon>
        <taxon>Flavobacteriia</taxon>
        <taxon>Flavobacteriales</taxon>
        <taxon>Flavobacteriaceae</taxon>
        <taxon>Flavobacterium</taxon>
    </lineage>
</organism>
<name>A0A246GBV5_9FLAO</name>
<evidence type="ECO:0008006" key="4">
    <source>
        <dbReference type="Google" id="ProtNLM"/>
    </source>
</evidence>
<feature type="coiled-coil region" evidence="1">
    <location>
        <begin position="14"/>
        <end position="41"/>
    </location>
</feature>